<sequence>MSALDVVLTDFRSDVERAEHLLSLIKSFREFGASTPPEIEDGSGVLWSTAASLHEASKLRRTDLPVLSGSLQLYLAGRFEFCIRQIVETVSDEISSKVTKFTELPDVIQSELKTRTLEIAQNPRRYGYNDTMVDSLLASLVASKEVVSGPVIIKSSVLSLTDSNMKDRVLSDILKRVGVQDFWREIGKQATVKLELETSTDSETTAKAQSKL</sequence>
<comment type="caution">
    <text evidence="1">The sequence shown here is derived from an EMBL/GenBank/DDBJ whole genome shotgun (WGS) entry which is preliminary data.</text>
</comment>
<evidence type="ECO:0000313" key="2">
    <source>
        <dbReference type="Proteomes" id="UP001161704"/>
    </source>
</evidence>
<dbReference type="EMBL" id="JAOCIZ010000033">
    <property type="protein sequence ID" value="MDH1505382.1"/>
    <property type="molecule type" value="Genomic_DNA"/>
</dbReference>
<gene>
    <name evidence="1" type="ORF">N5I20_09965</name>
</gene>
<proteinExistence type="predicted"/>
<dbReference type="AlphaFoldDB" id="A0AA42RB87"/>
<evidence type="ECO:0000313" key="1">
    <source>
        <dbReference type="EMBL" id="MDH1505382.1"/>
    </source>
</evidence>
<reference evidence="1" key="1">
    <citation type="submission" date="2022-09" db="EMBL/GenBank/DDBJ databases">
        <title>Intensive care unit water sources are persistently colonized with multi-drug resistant bacteria and are the site of extensive horizontal gene transfer of antibiotic resistance genes.</title>
        <authorList>
            <person name="Diorio-Toth L."/>
        </authorList>
    </citation>
    <scope>NUCLEOTIDE SEQUENCE</scope>
    <source>
        <strain evidence="1">GD03710</strain>
    </source>
</reference>
<organism evidence="1 2">
    <name type="scientific">Aeromonas caviae</name>
    <name type="common">Aeromonas punctata</name>
    <dbReference type="NCBI Taxonomy" id="648"/>
    <lineage>
        <taxon>Bacteria</taxon>
        <taxon>Pseudomonadati</taxon>
        <taxon>Pseudomonadota</taxon>
        <taxon>Gammaproteobacteria</taxon>
        <taxon>Aeromonadales</taxon>
        <taxon>Aeromonadaceae</taxon>
        <taxon>Aeromonas</taxon>
    </lineage>
</organism>
<dbReference type="RefSeq" id="WP_279982708.1">
    <property type="nucleotide sequence ID" value="NZ_JAOCIZ010000033.1"/>
</dbReference>
<accession>A0AA42RB87</accession>
<feature type="non-terminal residue" evidence="1">
    <location>
        <position position="212"/>
    </location>
</feature>
<dbReference type="Proteomes" id="UP001161704">
    <property type="component" value="Unassembled WGS sequence"/>
</dbReference>
<name>A0AA42RB87_AERCA</name>
<protein>
    <submittedName>
        <fullName evidence="1">Uncharacterized protein</fullName>
    </submittedName>
</protein>